<dbReference type="GO" id="GO:0016651">
    <property type="term" value="F:oxidoreductase activity, acting on NAD(P)H"/>
    <property type="evidence" value="ECO:0007669"/>
    <property type="project" value="InterPro"/>
</dbReference>
<dbReference type="AlphaFoldDB" id="A0A084QWP6"/>
<dbReference type="Gene3D" id="3.90.180.10">
    <property type="entry name" value="Medium-chain alcohol dehydrogenases, catalytic domain"/>
    <property type="match status" value="1"/>
</dbReference>
<dbReference type="InParanoid" id="A0A084QWP6"/>
<dbReference type="OMA" id="VAWDCIS"/>
<dbReference type="InterPro" id="IPR047122">
    <property type="entry name" value="Trans-enoyl_RdTase-like"/>
</dbReference>
<dbReference type="SMART" id="SM00829">
    <property type="entry name" value="PKS_ER"/>
    <property type="match status" value="1"/>
</dbReference>
<dbReference type="InterPro" id="IPR020843">
    <property type="entry name" value="ER"/>
</dbReference>
<name>A0A084QWP6_STAC4</name>
<keyword evidence="5" id="KW-1185">Reference proteome</keyword>
<dbReference type="SUPFAM" id="SSF50129">
    <property type="entry name" value="GroES-like"/>
    <property type="match status" value="1"/>
</dbReference>
<keyword evidence="2" id="KW-0560">Oxidoreductase</keyword>
<dbReference type="CDD" id="cd08249">
    <property type="entry name" value="enoyl_reductase_like"/>
    <property type="match status" value="1"/>
</dbReference>
<feature type="domain" description="Enoyl reductase (ER)" evidence="3">
    <location>
        <begin position="13"/>
        <end position="286"/>
    </location>
</feature>
<dbReference type="SUPFAM" id="SSF51735">
    <property type="entry name" value="NAD(P)-binding Rossmann-fold domains"/>
    <property type="match status" value="1"/>
</dbReference>
<dbReference type="PANTHER" id="PTHR45348:SF2">
    <property type="entry name" value="ZINC-TYPE ALCOHOL DEHYDROGENASE-LIKE PROTEIN C2E1P3.01"/>
    <property type="match status" value="1"/>
</dbReference>
<evidence type="ECO:0000313" key="4">
    <source>
        <dbReference type="EMBL" id="KFA68381.1"/>
    </source>
</evidence>
<comment type="similarity">
    <text evidence="1">Belongs to the zinc-containing alcohol dehydrogenase family.</text>
</comment>
<evidence type="ECO:0000256" key="1">
    <source>
        <dbReference type="ARBA" id="ARBA00008072"/>
    </source>
</evidence>
<reference evidence="4 5" key="1">
    <citation type="journal article" date="2014" name="BMC Genomics">
        <title>Comparative genome sequencing reveals chemotype-specific gene clusters in the toxigenic black mold Stachybotrys.</title>
        <authorList>
            <person name="Semeiks J."/>
            <person name="Borek D."/>
            <person name="Otwinowski Z."/>
            <person name="Grishin N.V."/>
        </authorList>
    </citation>
    <scope>NUCLEOTIDE SEQUENCE [LARGE SCALE GENOMIC DNA]</scope>
    <source>
        <strain evidence="4 5">IBT 40285</strain>
    </source>
</reference>
<dbReference type="EMBL" id="KL659896">
    <property type="protein sequence ID" value="KFA68381.1"/>
    <property type="molecule type" value="Genomic_DNA"/>
</dbReference>
<dbReference type="FunCoup" id="A0A084QWP6">
    <property type="interactions" value="211"/>
</dbReference>
<accession>A0A084QWP6</accession>
<evidence type="ECO:0000256" key="2">
    <source>
        <dbReference type="ARBA" id="ARBA00023002"/>
    </source>
</evidence>
<dbReference type="Gene3D" id="3.40.50.720">
    <property type="entry name" value="NAD(P)-binding Rossmann-like Domain"/>
    <property type="match status" value="1"/>
</dbReference>
<dbReference type="InterPro" id="IPR013154">
    <property type="entry name" value="ADH-like_N"/>
</dbReference>
<evidence type="ECO:0000259" key="3">
    <source>
        <dbReference type="SMART" id="SM00829"/>
    </source>
</evidence>
<dbReference type="Pfam" id="PF08240">
    <property type="entry name" value="ADH_N"/>
    <property type="match status" value="1"/>
</dbReference>
<protein>
    <recommendedName>
        <fullName evidence="3">Enoyl reductase (ER) domain-containing protein</fullName>
    </recommendedName>
</protein>
<sequence>MSTAKAIIVVEEGKRAAIQDVPVPKIRDEWILVRTKAVGLNPTDWKHVDMSYANAGAKLGCDYAGVVVEVGSKVTHFKEGDRVAGFCHGGHRLDHETGAFGEYVLAKANAQFLIPDDLSFEQAAVLPVALFTCGLGLYQSLGLPSPTNPAKEPVPILINGGSTGTGMLAIQFGKLSGLTVIATASPHNFDYLKSLGADFVFDYRSPTAGAEINNVTQNKLALAWDCSGGGPSLCAAALSSVEPSRYGTIANPDPDPLKTNPLVEGPLNVLTYDVIGEVYEFLGNMVRPSAEYADDAGTWRDLWEELLHKKAFKLTRVDVNRNGKGLEGVMKGLDELRQGNVSGTKLAYTL</sequence>
<dbReference type="Pfam" id="PF00107">
    <property type="entry name" value="ADH_zinc_N"/>
    <property type="match status" value="1"/>
</dbReference>
<dbReference type="HOGENOM" id="CLU_026673_16_1_1"/>
<dbReference type="InterPro" id="IPR036291">
    <property type="entry name" value="NAD(P)-bd_dom_sf"/>
</dbReference>
<proteinExistence type="inferred from homology"/>
<gene>
    <name evidence="4" type="ORF">S40285_02526</name>
</gene>
<organism evidence="4 5">
    <name type="scientific">Stachybotrys chlorohalonatus (strain IBT 40285)</name>
    <dbReference type="NCBI Taxonomy" id="1283841"/>
    <lineage>
        <taxon>Eukaryota</taxon>
        <taxon>Fungi</taxon>
        <taxon>Dikarya</taxon>
        <taxon>Ascomycota</taxon>
        <taxon>Pezizomycotina</taxon>
        <taxon>Sordariomycetes</taxon>
        <taxon>Hypocreomycetidae</taxon>
        <taxon>Hypocreales</taxon>
        <taxon>Stachybotryaceae</taxon>
        <taxon>Stachybotrys</taxon>
    </lineage>
</organism>
<dbReference type="InterPro" id="IPR011032">
    <property type="entry name" value="GroES-like_sf"/>
</dbReference>
<dbReference type="PANTHER" id="PTHR45348">
    <property type="entry name" value="HYPOTHETICAL OXIDOREDUCTASE (EUROFUNG)"/>
    <property type="match status" value="1"/>
</dbReference>
<evidence type="ECO:0000313" key="5">
    <source>
        <dbReference type="Proteomes" id="UP000028524"/>
    </source>
</evidence>
<dbReference type="InterPro" id="IPR013149">
    <property type="entry name" value="ADH-like_C"/>
</dbReference>
<dbReference type="OrthoDB" id="48317at2759"/>
<dbReference type="Proteomes" id="UP000028524">
    <property type="component" value="Unassembled WGS sequence"/>
</dbReference>
<dbReference type="STRING" id="1283841.A0A084QWP6"/>